<proteinExistence type="predicted"/>
<accession>A0A9X2DB85</accession>
<dbReference type="AlphaFoldDB" id="A0A9X2DB85"/>
<name>A0A9X2DB85_9ACTN</name>
<sequence length="220" mass="24387">MTEDAESTPPSRPHGPAWDVEVTIDVGTPTYVTLAEQLHGWESKVWWENLGDLLGGRPGWHCEFTSEGLLWSFGPLGSSLFNLSAPENPDDYSSGVYEVFDYEADTTHRLASTADLLTWLEGNEHRHVDYVRRMKGLASEFDWRVLKNLGVELRVTHDGSSYIGTFPSLPFESAMETDFSTLLTHARQAVARAHDAPEAIAADIDLVVRLDPRASAALST</sequence>
<evidence type="ECO:0000313" key="1">
    <source>
        <dbReference type="EMBL" id="MCM0622723.1"/>
    </source>
</evidence>
<dbReference type="EMBL" id="JAMOIL010000046">
    <property type="protein sequence ID" value="MCM0622723.1"/>
    <property type="molecule type" value="Genomic_DNA"/>
</dbReference>
<reference evidence="1" key="1">
    <citation type="submission" date="2022-05" db="EMBL/GenBank/DDBJ databases">
        <authorList>
            <person name="Tuo L."/>
        </authorList>
    </citation>
    <scope>NUCLEOTIDE SEQUENCE</scope>
    <source>
        <strain evidence="1">BSK12Z-4</strain>
    </source>
</reference>
<keyword evidence="2" id="KW-1185">Reference proteome</keyword>
<dbReference type="Proteomes" id="UP001139485">
    <property type="component" value="Unassembled WGS sequence"/>
</dbReference>
<evidence type="ECO:0000313" key="2">
    <source>
        <dbReference type="Proteomes" id="UP001139485"/>
    </source>
</evidence>
<gene>
    <name evidence="1" type="ORF">M8330_20745</name>
</gene>
<comment type="caution">
    <text evidence="1">The sequence shown here is derived from an EMBL/GenBank/DDBJ whole genome shotgun (WGS) entry which is preliminary data.</text>
</comment>
<protein>
    <submittedName>
        <fullName evidence="1">Uncharacterized protein</fullName>
    </submittedName>
</protein>
<organism evidence="1 2">
    <name type="scientific">Nocardioides bruguierae</name>
    <dbReference type="NCBI Taxonomy" id="2945102"/>
    <lineage>
        <taxon>Bacteria</taxon>
        <taxon>Bacillati</taxon>
        <taxon>Actinomycetota</taxon>
        <taxon>Actinomycetes</taxon>
        <taxon>Propionibacteriales</taxon>
        <taxon>Nocardioidaceae</taxon>
        <taxon>Nocardioides</taxon>
    </lineage>
</organism>
<dbReference type="RefSeq" id="WP_250828892.1">
    <property type="nucleotide sequence ID" value="NZ_JAMOIL010000046.1"/>
</dbReference>